<evidence type="ECO:0000313" key="4">
    <source>
        <dbReference type="Proteomes" id="UP000521379"/>
    </source>
</evidence>
<dbReference type="SUPFAM" id="SSF53474">
    <property type="entry name" value="alpha/beta-Hydrolases"/>
    <property type="match status" value="1"/>
</dbReference>
<evidence type="ECO:0000313" key="3">
    <source>
        <dbReference type="EMBL" id="NKE10980.1"/>
    </source>
</evidence>
<name>A0A846TV96_9MICC</name>
<dbReference type="PANTHER" id="PTHR12277">
    <property type="entry name" value="ALPHA/BETA HYDROLASE DOMAIN-CONTAINING PROTEIN"/>
    <property type="match status" value="1"/>
</dbReference>
<feature type="domain" description="AB hydrolase-1" evidence="2">
    <location>
        <begin position="17"/>
        <end position="177"/>
    </location>
</feature>
<gene>
    <name evidence="3" type="ORF">GTW58_13860</name>
</gene>
<feature type="region of interest" description="Disordered" evidence="1">
    <location>
        <begin position="1"/>
        <end position="22"/>
    </location>
</feature>
<dbReference type="EMBL" id="JAAVUN010000223">
    <property type="protein sequence ID" value="NKE10980.1"/>
    <property type="molecule type" value="Genomic_DNA"/>
</dbReference>
<dbReference type="Gene3D" id="3.40.50.1820">
    <property type="entry name" value="alpha/beta hydrolase"/>
    <property type="match status" value="1"/>
</dbReference>
<dbReference type="InterPro" id="IPR000073">
    <property type="entry name" value="AB_hydrolase_1"/>
</dbReference>
<dbReference type="InterPro" id="IPR029058">
    <property type="entry name" value="AB_hydrolase_fold"/>
</dbReference>
<dbReference type="PANTHER" id="PTHR12277:SF79">
    <property type="entry name" value="XAA-PRO DIPEPTIDYL-PEPTIDASE-RELATED"/>
    <property type="match status" value="1"/>
</dbReference>
<dbReference type="GO" id="GO:0016787">
    <property type="term" value="F:hydrolase activity"/>
    <property type="evidence" value="ECO:0007669"/>
    <property type="project" value="UniProtKB-KW"/>
</dbReference>
<feature type="non-terminal residue" evidence="3">
    <location>
        <position position="1"/>
    </location>
</feature>
<accession>A0A846TV96</accession>
<sequence>PSLLATPRNPAEGPRAGPGRTTLGYTEMADVDDAIGYAVRRGAQQVVLFGWTMGAAIALQLADHPRHQGLIAALVLDSPVLNWTEAIKTNCVRSGLPAAAGQLAIPWLTLAPLARTVGLRGRIPLHSFDWTARAADLSTPTLILHGTRDDSVPIRLSQALRDARPDLIELETFDAGHT</sequence>
<reference evidence="3 4" key="1">
    <citation type="submission" date="2020-02" db="EMBL/GenBank/DDBJ databases">
        <authorList>
            <person name="Sun Q."/>
        </authorList>
    </citation>
    <scope>NUCLEOTIDE SEQUENCE [LARGE SCALE GENOMIC DNA]</scope>
    <source>
        <strain evidence="3 4">YIM 13062</strain>
    </source>
</reference>
<protein>
    <submittedName>
        <fullName evidence="3">Alpha/beta hydrolase</fullName>
    </submittedName>
</protein>
<dbReference type="Pfam" id="PF12697">
    <property type="entry name" value="Abhydrolase_6"/>
    <property type="match status" value="1"/>
</dbReference>
<organism evidence="3 4">
    <name type="scientific">Kocuria subflava</name>
    <dbReference type="NCBI Taxonomy" id="1736139"/>
    <lineage>
        <taxon>Bacteria</taxon>
        <taxon>Bacillati</taxon>
        <taxon>Actinomycetota</taxon>
        <taxon>Actinomycetes</taxon>
        <taxon>Micrococcales</taxon>
        <taxon>Micrococcaceae</taxon>
        <taxon>Kocuria</taxon>
    </lineage>
</organism>
<keyword evidence="3" id="KW-0378">Hydrolase</keyword>
<feature type="non-terminal residue" evidence="3">
    <location>
        <position position="178"/>
    </location>
</feature>
<evidence type="ECO:0000259" key="2">
    <source>
        <dbReference type="Pfam" id="PF12697"/>
    </source>
</evidence>
<proteinExistence type="predicted"/>
<dbReference type="AlphaFoldDB" id="A0A846TV96"/>
<evidence type="ECO:0000256" key="1">
    <source>
        <dbReference type="SAM" id="MobiDB-lite"/>
    </source>
</evidence>
<dbReference type="Proteomes" id="UP000521379">
    <property type="component" value="Unassembled WGS sequence"/>
</dbReference>
<comment type="caution">
    <text evidence="3">The sequence shown here is derived from an EMBL/GenBank/DDBJ whole genome shotgun (WGS) entry which is preliminary data.</text>
</comment>
<keyword evidence="4" id="KW-1185">Reference proteome</keyword>